<gene>
    <name evidence="1" type="ORF">PXEA_LOCUS19222</name>
</gene>
<sequence>MAQSGKVRDSKGEERVQIREHGVEFLAFVNQMTQIGHFHGCPATPADLAVKRQFGHLSNNDCACWPPEKHRQAGKDTKEVKFDTLVCPQPTLCLSPKGFILWVISANRLFHTSFPAWLVMFSRHIWSAGLVHFVVLSEVGYIVSGGDMGKPFNGSLFILIQNHKFVTC</sequence>
<name>A0A448X1Q2_9PLAT</name>
<organism evidence="1 2">
    <name type="scientific">Protopolystoma xenopodis</name>
    <dbReference type="NCBI Taxonomy" id="117903"/>
    <lineage>
        <taxon>Eukaryota</taxon>
        <taxon>Metazoa</taxon>
        <taxon>Spiralia</taxon>
        <taxon>Lophotrochozoa</taxon>
        <taxon>Platyhelminthes</taxon>
        <taxon>Monogenea</taxon>
        <taxon>Polyopisthocotylea</taxon>
        <taxon>Polystomatidea</taxon>
        <taxon>Polystomatidae</taxon>
        <taxon>Protopolystoma</taxon>
    </lineage>
</organism>
<accession>A0A448X1Q2</accession>
<dbReference type="EMBL" id="CAAALY010076176">
    <property type="protein sequence ID" value="VEL25782.1"/>
    <property type="molecule type" value="Genomic_DNA"/>
</dbReference>
<keyword evidence="2" id="KW-1185">Reference proteome</keyword>
<reference evidence="1" key="1">
    <citation type="submission" date="2018-11" db="EMBL/GenBank/DDBJ databases">
        <authorList>
            <consortium name="Pathogen Informatics"/>
        </authorList>
    </citation>
    <scope>NUCLEOTIDE SEQUENCE</scope>
</reference>
<comment type="caution">
    <text evidence="1">The sequence shown here is derived from an EMBL/GenBank/DDBJ whole genome shotgun (WGS) entry which is preliminary data.</text>
</comment>
<evidence type="ECO:0000313" key="1">
    <source>
        <dbReference type="EMBL" id="VEL25782.1"/>
    </source>
</evidence>
<dbReference type="AlphaFoldDB" id="A0A448X1Q2"/>
<proteinExistence type="predicted"/>
<protein>
    <submittedName>
        <fullName evidence="1">Uncharacterized protein</fullName>
    </submittedName>
</protein>
<evidence type="ECO:0000313" key="2">
    <source>
        <dbReference type="Proteomes" id="UP000784294"/>
    </source>
</evidence>
<dbReference type="Proteomes" id="UP000784294">
    <property type="component" value="Unassembled WGS sequence"/>
</dbReference>